<gene>
    <name evidence="1" type="ORF">UPTC3659_0974</name>
</gene>
<dbReference type="HOGENOM" id="CLU_033221_0_0_7"/>
<evidence type="ECO:0000313" key="1">
    <source>
        <dbReference type="EMBL" id="AJD01816.1"/>
    </source>
</evidence>
<proteinExistence type="predicted"/>
<protein>
    <recommendedName>
        <fullName evidence="3">Thioredoxin reductase</fullName>
    </recommendedName>
</protein>
<dbReference type="Proteomes" id="UP000031130">
    <property type="component" value="Chromosome"/>
</dbReference>
<name>A0A0A8HWJ5_CAMLA</name>
<dbReference type="AlphaFoldDB" id="A0A0A8HWJ5"/>
<dbReference type="OrthoDB" id="5324033at2"/>
<dbReference type="EMBL" id="CP007775">
    <property type="protein sequence ID" value="AJD01816.1"/>
    <property type="molecule type" value="Genomic_DNA"/>
</dbReference>
<sequence>MSETYEIYTPNGLILSVEKDTNKILIGDAINKPVDKYVEQHSKALFKAHEILKNSPYKDYKPRYLDPNLYTGQSSTLLEFKDWQSIYLKDPIKGSIAPWTKAEKAYYKSLKTKRERYKYLVIRSGLRSTVIDIPYEAYTNVDEKGNLINEDYKELYKKVESNRGLAHLSNGYLFMSEWELAAGILGDIKGFIGALQLSMTGFKARTQAINFLLIQLGHEQGLKSLYDSYAYRGLVDGIHKNPLKAQMLKDFSKNPPYDEFGMLPFLDELIGVDWIIDINEYQFAYDEAGDIIRALDDDVLKGKLKDPRDIDSTPESRLEFEYKRDAYKNGMLNGYGDNIPSDWTQKEVKLWLDTLVLQAKLAALTPPQGYPNAPYYFSPERLEWDYKNHQLDKLLDPRIPAIYRYNFPQELRAKILAYAKEHNIKE</sequence>
<dbReference type="KEGG" id="cln:UPTC3659_0974"/>
<evidence type="ECO:0000313" key="2">
    <source>
        <dbReference type="Proteomes" id="UP000031130"/>
    </source>
</evidence>
<evidence type="ECO:0008006" key="3">
    <source>
        <dbReference type="Google" id="ProtNLM"/>
    </source>
</evidence>
<organism evidence="1 2">
    <name type="scientific">Campylobacter lari NCTC 11845</name>
    <dbReference type="NCBI Taxonomy" id="1388749"/>
    <lineage>
        <taxon>Bacteria</taxon>
        <taxon>Pseudomonadati</taxon>
        <taxon>Campylobacterota</taxon>
        <taxon>Epsilonproteobacteria</taxon>
        <taxon>Campylobacterales</taxon>
        <taxon>Campylobacteraceae</taxon>
        <taxon>Campylobacter</taxon>
    </lineage>
</organism>
<dbReference type="RefSeq" id="WP_039626183.1">
    <property type="nucleotide sequence ID" value="NZ_CP007775.1"/>
</dbReference>
<accession>A0A0A8HWJ5</accession>
<reference evidence="1 2" key="1">
    <citation type="journal article" date="2014" name="Genome Biol. Evol.">
        <title>Comparative Genomics of the Campylobacter lari Group.</title>
        <authorList>
            <person name="Miller W.G."/>
            <person name="Yee E."/>
            <person name="Chapman M.H."/>
            <person name="Smith T.P."/>
            <person name="Bono J.L."/>
            <person name="Huynh S."/>
            <person name="Parker C.T."/>
            <person name="Vandamme P."/>
            <person name="Luong K."/>
            <person name="Korlach J."/>
        </authorList>
    </citation>
    <scope>NUCLEOTIDE SEQUENCE [LARGE SCALE GENOMIC DNA]</scope>
    <source>
        <strain evidence="2">RM3659</strain>
    </source>
</reference>